<reference evidence="3 4" key="1">
    <citation type="submission" date="2018-06" db="EMBL/GenBank/DDBJ databases">
        <title>Genomic Encyclopedia of Archaeal and Bacterial Type Strains, Phase II (KMG-II): from individual species to whole genera.</title>
        <authorList>
            <person name="Goeker M."/>
        </authorList>
    </citation>
    <scope>NUCLEOTIDE SEQUENCE [LARGE SCALE GENOMIC DNA]</scope>
    <source>
        <strain evidence="3 4">ATCC 51348</strain>
    </source>
</reference>
<evidence type="ECO:0000256" key="1">
    <source>
        <dbReference type="SAM" id="Phobius"/>
    </source>
</evidence>
<feature type="domain" description="NERD" evidence="2">
    <location>
        <begin position="55"/>
        <end position="173"/>
    </location>
</feature>
<keyword evidence="1" id="KW-1133">Transmembrane helix</keyword>
<evidence type="ECO:0000313" key="4">
    <source>
        <dbReference type="Proteomes" id="UP000249646"/>
    </source>
</evidence>
<evidence type="ECO:0000313" key="3">
    <source>
        <dbReference type="EMBL" id="PZV99863.1"/>
    </source>
</evidence>
<dbReference type="AlphaFoldDB" id="A0A2W7G1P3"/>
<keyword evidence="1" id="KW-0812">Transmembrane</keyword>
<accession>A0A2W7G1P3</accession>
<keyword evidence="1" id="KW-0472">Membrane</keyword>
<feature type="transmembrane region" description="Helical" evidence="1">
    <location>
        <begin position="6"/>
        <end position="26"/>
    </location>
</feature>
<comment type="caution">
    <text evidence="3">The sequence shown here is derived from an EMBL/GenBank/DDBJ whole genome shotgun (WGS) entry which is preliminary data.</text>
</comment>
<protein>
    <submittedName>
        <fullName evidence="3">Nuclease-like protein</fullName>
    </submittedName>
</protein>
<dbReference type="Pfam" id="PF08378">
    <property type="entry name" value="NERD"/>
    <property type="match status" value="1"/>
</dbReference>
<evidence type="ECO:0000259" key="2">
    <source>
        <dbReference type="PROSITE" id="PS50965"/>
    </source>
</evidence>
<dbReference type="Proteomes" id="UP000249646">
    <property type="component" value="Unassembled WGS sequence"/>
</dbReference>
<dbReference type="EMBL" id="QKUB01000006">
    <property type="protein sequence ID" value="PZV99863.1"/>
    <property type="molecule type" value="Genomic_DNA"/>
</dbReference>
<keyword evidence="4" id="KW-1185">Reference proteome</keyword>
<dbReference type="RefSeq" id="WP_111518667.1">
    <property type="nucleotide sequence ID" value="NZ_QKUB01000006.1"/>
</dbReference>
<dbReference type="InterPro" id="IPR011528">
    <property type="entry name" value="NERD"/>
</dbReference>
<name>A0A2W7G1P3_9BACT</name>
<organism evidence="3 4">
    <name type="scientific">Metamycoplasma auris</name>
    <dbReference type="NCBI Taxonomy" id="51363"/>
    <lineage>
        <taxon>Bacteria</taxon>
        <taxon>Bacillati</taxon>
        <taxon>Mycoplasmatota</taxon>
        <taxon>Mycoplasmoidales</taxon>
        <taxon>Metamycoplasmataceae</taxon>
        <taxon>Metamycoplasma</taxon>
    </lineage>
</organism>
<gene>
    <name evidence="3" type="ORF">BCF89_10623</name>
</gene>
<dbReference type="OrthoDB" id="400116at2"/>
<dbReference type="PROSITE" id="PS50965">
    <property type="entry name" value="NERD"/>
    <property type="match status" value="1"/>
</dbReference>
<proteinExistence type="predicted"/>
<sequence>MEIVIVLLILISLGITIGIIIAIVFGSKSSKTKSQHTSSISSYSNSRDIFERKPKWKIFEDITKLHLKDIAKKNNYVFIDGGLFKHDNDKLTEIDSILITTKAIYIVEIKRYNGSLVGSYNERNVSLIDWSKNLEVINPFFQNDKHIWHFKKIIKRKTSIYSLIILLNLESIEMQGLPENPFVVASIDNVDKELKNFESHLTDDSNLKEERLGKIIEMINIARTNDPMDKARFQQIISKNDEKANLPIF</sequence>